<feature type="domain" description="PAN-3" evidence="2">
    <location>
        <begin position="3"/>
        <end position="154"/>
    </location>
</feature>
<dbReference type="Proteomes" id="UP000008281">
    <property type="component" value="Unassembled WGS sequence"/>
</dbReference>
<keyword evidence="4" id="KW-1185">Reference proteome</keyword>
<dbReference type="AlphaFoldDB" id="E3MDN0"/>
<dbReference type="InterPro" id="IPR006583">
    <property type="entry name" value="PAN-3_domain"/>
</dbReference>
<evidence type="ECO:0000313" key="3">
    <source>
        <dbReference type="EMBL" id="EFO99100.1"/>
    </source>
</evidence>
<evidence type="ECO:0000313" key="4">
    <source>
        <dbReference type="Proteomes" id="UP000008281"/>
    </source>
</evidence>
<dbReference type="eggNOG" id="ENOG502THZD">
    <property type="taxonomic scope" value="Eukaryota"/>
</dbReference>
<feature type="chain" id="PRO_5003176669" description="PAN-3 domain-containing protein" evidence="1">
    <location>
        <begin position="18"/>
        <end position="1198"/>
    </location>
</feature>
<dbReference type="PANTHER" id="PTHR47629">
    <property type="entry name" value="C-TYPE LECTIN-RELATED"/>
    <property type="match status" value="1"/>
</dbReference>
<dbReference type="HOGENOM" id="CLU_271080_0_0_1"/>
<dbReference type="PANTHER" id="PTHR47629:SF10">
    <property type="entry name" value="PAN-3 DOMAIN-CONTAINING PROTEIN"/>
    <property type="match status" value="1"/>
</dbReference>
<evidence type="ECO:0000256" key="1">
    <source>
        <dbReference type="SAM" id="SignalP"/>
    </source>
</evidence>
<evidence type="ECO:0000259" key="2">
    <source>
        <dbReference type="SMART" id="SM00605"/>
    </source>
</evidence>
<sequence>MTIFLFLLLLSPIPCFTQETTTLPPLIYKMVSVWGAPDPETSFPMVYSTGVSWDDCVQLCYNEPLCAMVYGNSSLICVQYYIGDVSIVRNDKEESGAVEKVSFKIEATTEEQKLCTSLDKVLKEAVTTVRGSFVNSYKVVISNDLYTISNENILLTTDEYSFGPQAPCDEKIKKAIIGFRGTLIQRTKDMEPVKVQSWFGCLAKCFYVNWCFIAEMSEAKNCYIYTPDKVTELRRSADFSIKQISEDNAYLAMKYVPNGLCPLTVEDMFTKSQMRQFNFHNIYTLFHLQPNAGNTKIEPDLGTVTCKQDNALKITGIAGCYRVFNVPTTHDQAVAQCAMIKGDGLMTIPDTDRLYEVIASSETLGFESDFTHVGLTRSTADSPWEWTLPGLARSEDFVNTSGPTLSNSTGLYAALYNKQDEAVLLYSISFTQDTTLTPPVYKMVNVLGAPDPENSFPIIFSTGVAWDDCVQLCYNEPLCALVYGNSSLICVQYYIGDVSTVRKDKEESVAMEKVSFKIQVTTEEQKMCTSLNAVLNGAGTTVHQNLTKSYRIAISDDFYNITYENKGIPECAATLGPNMKCKTGCNATMVSFRGYFHERMEKTGALTTKSWFECLIRCYNTNWCFLAEMIVPTQCYLYVLDDFFVLRTFPNFNVQEVSENNSYLAMKNFGFNTVYVSYTFYRLHGFSFIGSSPGLFDCNMTNVHKIAGVAGCYKIFAMPSHTAKQNFIVTEQEVTPWEWKLPNLTRDDTELVKVLSKETLDQPGVFPLNMQLFFNLLIFFVIFHVVLPAKMVMFNGVPDPVTSYPTSISQASTGTMCAETCEADVYCVLSFWNTSLNCYLYSVGDMIRIKEDTNVEGEKGKVAFKIQETAPCAQSAVQMFQGITNSFANKPIESYELAVESSNSYEIQYKYSLPYNCPDWVDPVPSCQNCPITMMSFRGTATVAKQTAPTVNSWTECMYACWMDNNCFLAWMKASPKCGIASYGDVTAVTKLDRSKAPTSDGSLNFLAIKYVSDETTCDLSFDSLWNGTHSLKANSTTYSDYQPTTTGARTVFSWTSKSATENCDGEVYKMNGVSGCWIKTMNRAEAESSCLAAGGDGLMPIPKLIAIDRFADDLPYSDLEYGDVHVGISRKTTSSPWEWTLPEQLIDNEGMVWLSGEPNSAHTLALLSIAKNEDGPHGLKSITATSLAVGAICHLPS</sequence>
<name>E3MDN0_CAERE</name>
<feature type="signal peptide" evidence="1">
    <location>
        <begin position="1"/>
        <end position="17"/>
    </location>
</feature>
<gene>
    <name evidence="3" type="ORF">CRE_17936</name>
</gene>
<dbReference type="EMBL" id="DS268437">
    <property type="protein sequence ID" value="EFO99100.1"/>
    <property type="molecule type" value="Genomic_DNA"/>
</dbReference>
<reference evidence="3" key="1">
    <citation type="submission" date="2007-07" db="EMBL/GenBank/DDBJ databases">
        <title>PCAP assembly of the Caenorhabditis remanei genome.</title>
        <authorList>
            <consortium name="The Caenorhabditis remanei Sequencing Consortium"/>
            <person name="Wilson R.K."/>
        </authorList>
    </citation>
    <scope>NUCLEOTIDE SEQUENCE [LARGE SCALE GENOMIC DNA]</scope>
    <source>
        <strain evidence="3">PB4641</strain>
    </source>
</reference>
<organism evidence="4">
    <name type="scientific">Caenorhabditis remanei</name>
    <name type="common">Caenorhabditis vulgaris</name>
    <dbReference type="NCBI Taxonomy" id="31234"/>
    <lineage>
        <taxon>Eukaryota</taxon>
        <taxon>Metazoa</taxon>
        <taxon>Ecdysozoa</taxon>
        <taxon>Nematoda</taxon>
        <taxon>Chromadorea</taxon>
        <taxon>Rhabditida</taxon>
        <taxon>Rhabditina</taxon>
        <taxon>Rhabditomorpha</taxon>
        <taxon>Rhabditoidea</taxon>
        <taxon>Rhabditidae</taxon>
        <taxon>Peloderinae</taxon>
        <taxon>Caenorhabditis</taxon>
    </lineage>
</organism>
<proteinExistence type="predicted"/>
<dbReference type="InParanoid" id="E3MDN0"/>
<accession>E3MDN0</accession>
<feature type="domain" description="PAN-3" evidence="2">
    <location>
        <begin position="424"/>
        <end position="572"/>
    </location>
</feature>
<feature type="domain" description="PAN-3" evidence="2">
    <location>
        <begin position="934"/>
        <end position="1064"/>
    </location>
</feature>
<protein>
    <recommendedName>
        <fullName evidence="2">PAN-3 domain-containing protein</fullName>
    </recommendedName>
</protein>
<keyword evidence="1" id="KW-0732">Signal</keyword>
<dbReference type="Pfam" id="PF08277">
    <property type="entry name" value="PAN_3"/>
    <property type="match status" value="6"/>
</dbReference>
<feature type="domain" description="PAN-3" evidence="2">
    <location>
        <begin position="777"/>
        <end position="905"/>
    </location>
</feature>
<dbReference type="CDD" id="cd00037">
    <property type="entry name" value="CLECT"/>
    <property type="match status" value="1"/>
</dbReference>
<dbReference type="SMART" id="SM00605">
    <property type="entry name" value="CW"/>
    <property type="match status" value="4"/>
</dbReference>
<dbReference type="SUPFAM" id="SSF56436">
    <property type="entry name" value="C-type lectin-like"/>
    <property type="match status" value="1"/>
</dbReference>
<dbReference type="OrthoDB" id="5904271at2759"/>
<dbReference type="InterPro" id="IPR016187">
    <property type="entry name" value="CTDL_fold"/>
</dbReference>